<name>A7AV32_BABBO</name>
<dbReference type="InParanoid" id="A7AV32"/>
<dbReference type="eggNOG" id="ENOG502TN2J">
    <property type="taxonomic scope" value="Eukaryota"/>
</dbReference>
<reference evidence="1 2" key="1">
    <citation type="journal article" date="2007" name="PLoS Pathog.">
        <title>Genome sequence of Babesia bovis and comparative analysis of apicomplexan hemoprotozoa.</title>
        <authorList>
            <person name="Brayton K.A."/>
            <person name="Lau A.O.T."/>
            <person name="Herndon D.R."/>
            <person name="Hannick L."/>
            <person name="Kappmeyer L.S."/>
            <person name="Berens S.J."/>
            <person name="Bidwell S.L."/>
            <person name="Brown W.C."/>
            <person name="Crabtree J."/>
            <person name="Fadrosh D."/>
            <person name="Feldblum T."/>
            <person name="Forberger H.A."/>
            <person name="Haas B.J."/>
            <person name="Howell J.M."/>
            <person name="Khouri H."/>
            <person name="Koo H."/>
            <person name="Mann D.J."/>
            <person name="Norimine J."/>
            <person name="Paulsen I.T."/>
            <person name="Radune D."/>
            <person name="Ren Q."/>
            <person name="Smith R.K. Jr."/>
            <person name="Suarez C.E."/>
            <person name="White O."/>
            <person name="Wortman J.R."/>
            <person name="Knowles D.P. Jr."/>
            <person name="McElwain T.F."/>
            <person name="Nene V.M."/>
        </authorList>
    </citation>
    <scope>NUCLEOTIDE SEQUENCE [LARGE SCALE GENOMIC DNA]</scope>
    <source>
        <strain evidence="1">T2Bo</strain>
    </source>
</reference>
<sequence>MESVEALSGVDTFQYIGIQVLVELSTGEQIRGELYSVDLQRSDILIIRGGFSIEGEVLYLIAAQAVVGFKPLEPINESIEEIQRVPYEELLEAKNALEFIEDDIQSMKTPESPIHTAFNKRWPVRPRPQNIVVSSSEETISHGESNHWNAN</sequence>
<evidence type="ECO:0000313" key="2">
    <source>
        <dbReference type="Proteomes" id="UP000002173"/>
    </source>
</evidence>
<dbReference type="AlphaFoldDB" id="A7AV32"/>
<dbReference type="Proteomes" id="UP000002173">
    <property type="component" value="Unassembled WGS sequence"/>
</dbReference>
<evidence type="ECO:0000313" key="1">
    <source>
        <dbReference type="EMBL" id="EDO05658.1"/>
    </source>
</evidence>
<reference evidence="2" key="2">
    <citation type="journal article" date="2020" name="Data Brief">
        <title>Transcriptome dataset of Babesia bovis life stages within vertebrate and invertebrate hosts.</title>
        <authorList>
            <person name="Ueti M.W."/>
            <person name="Johnson W.C."/>
            <person name="Kappmeyer L.S."/>
            <person name="Herndon D.R."/>
            <person name="Mousel M.R."/>
            <person name="Reif K.E."/>
            <person name="Taus N.S."/>
            <person name="Ifeonu O.O."/>
            <person name="Silva J.C."/>
            <person name="Suarez C.E."/>
            <person name="Brayton K.A."/>
        </authorList>
    </citation>
    <scope>NUCLEOTIDE SEQUENCE [LARGE SCALE GENOMIC DNA]</scope>
</reference>
<dbReference type="EMBL" id="AAXT01000004">
    <property type="protein sequence ID" value="EDO05658.1"/>
    <property type="molecule type" value="Genomic_DNA"/>
</dbReference>
<reference evidence="2" key="3">
    <citation type="journal article" date="2021" name="Int. J. Parasitol.">
        <title>Comparative analysis of gene expression between Babesia bovis blood stages and kinetes allowed by improved genome annotation.</title>
        <authorList>
            <person name="Ueti M.W."/>
            <person name="Johnson W.C."/>
            <person name="Kappmeyer L.S."/>
            <person name="Herndon D.R."/>
            <person name="Mousel M.R."/>
            <person name="Reif K.E."/>
            <person name="Taus N.S."/>
            <person name="Ifeonu O.O."/>
            <person name="Silva J.C."/>
            <person name="Suarez C.E."/>
            <person name="Brayton K.A."/>
        </authorList>
    </citation>
    <scope>NUCLEOTIDE SEQUENCE [LARGE SCALE GENOMIC DNA]</scope>
</reference>
<dbReference type="VEuPathDB" id="PiroplasmaDB:BBOV_IV000580"/>
<dbReference type="RefSeq" id="XP_001609226.1">
    <property type="nucleotide sequence ID" value="XM_001609176.1"/>
</dbReference>
<protein>
    <submittedName>
        <fullName evidence="1">Uncharacterized protein</fullName>
    </submittedName>
</protein>
<dbReference type="GeneID" id="5477445"/>
<accession>A7AV32</accession>
<keyword evidence="2" id="KW-1185">Reference proteome</keyword>
<dbReference type="OMA" id="ERNGHHL"/>
<proteinExistence type="predicted"/>
<organism evidence="1 2">
    <name type="scientific">Babesia bovis</name>
    <dbReference type="NCBI Taxonomy" id="5865"/>
    <lineage>
        <taxon>Eukaryota</taxon>
        <taxon>Sar</taxon>
        <taxon>Alveolata</taxon>
        <taxon>Apicomplexa</taxon>
        <taxon>Aconoidasida</taxon>
        <taxon>Piroplasmida</taxon>
        <taxon>Babesiidae</taxon>
        <taxon>Babesia</taxon>
    </lineage>
</organism>
<gene>
    <name evidence="1" type="ORF">BBOV_IV000580</name>
</gene>
<comment type="caution">
    <text evidence="1">The sequence shown here is derived from an EMBL/GenBank/DDBJ whole genome shotgun (WGS) entry which is preliminary data.</text>
</comment>
<dbReference type="KEGG" id="bbo:BBOV_IV000580"/>